<dbReference type="EMBL" id="LT840184">
    <property type="protein sequence ID" value="SMF88199.1"/>
    <property type="molecule type" value="Genomic_DNA"/>
</dbReference>
<name>A0A1X7HKZ0_9BACL</name>
<evidence type="ECO:0000256" key="1">
    <source>
        <dbReference type="SAM" id="SignalP"/>
    </source>
</evidence>
<keyword evidence="3" id="KW-1185">Reference proteome</keyword>
<keyword evidence="1" id="KW-0732">Signal</keyword>
<feature type="chain" id="PRO_5038632825" description="Lipoprotein" evidence="1">
    <location>
        <begin position="20"/>
        <end position="245"/>
    </location>
</feature>
<evidence type="ECO:0000313" key="3">
    <source>
        <dbReference type="Proteomes" id="UP000192940"/>
    </source>
</evidence>
<evidence type="ECO:0000313" key="2">
    <source>
        <dbReference type="EMBL" id="SMF88199.1"/>
    </source>
</evidence>
<sequence length="245" mass="27276">MKKLAISILAIFMVATTSGCSLSTQRIVERSVQKAVSESINEATDGAISDSISEITSQAVAEAIAASDFGAMVEFVAATVNESMNEAMSEINSDSMRKIMAEDIREAMADVDYDDFDMTKKQKIEIWSADESQLLRTITDNREIIDYVRNEHIEDWQFFSEIPKDAEVLYKIVYWRETTKTAVNPNSKLVISARDTLYKTSDGNYYIHTEVAGIDIVQLVAHIPKEVGQFLIGVAEGDEILLPAE</sequence>
<evidence type="ECO:0008006" key="4">
    <source>
        <dbReference type="Google" id="ProtNLM"/>
    </source>
</evidence>
<protein>
    <recommendedName>
        <fullName evidence="4">Lipoprotein</fullName>
    </recommendedName>
</protein>
<dbReference type="RefSeq" id="WP_208914937.1">
    <property type="nucleotide sequence ID" value="NZ_LT840184.1"/>
</dbReference>
<gene>
    <name evidence="2" type="ORF">SAMN05661091_4174</name>
</gene>
<organism evidence="2 3">
    <name type="scientific">Paenibacillus uliginis N3/975</name>
    <dbReference type="NCBI Taxonomy" id="1313296"/>
    <lineage>
        <taxon>Bacteria</taxon>
        <taxon>Bacillati</taxon>
        <taxon>Bacillota</taxon>
        <taxon>Bacilli</taxon>
        <taxon>Bacillales</taxon>
        <taxon>Paenibacillaceae</taxon>
        <taxon>Paenibacillus</taxon>
    </lineage>
</organism>
<accession>A0A1X7HKZ0</accession>
<feature type="signal peptide" evidence="1">
    <location>
        <begin position="1"/>
        <end position="19"/>
    </location>
</feature>
<dbReference type="AlphaFoldDB" id="A0A1X7HKZ0"/>
<proteinExistence type="predicted"/>
<dbReference type="STRING" id="1313296.SAMN05661091_4174"/>
<dbReference type="PROSITE" id="PS51257">
    <property type="entry name" value="PROKAR_LIPOPROTEIN"/>
    <property type="match status" value="1"/>
</dbReference>
<dbReference type="Proteomes" id="UP000192940">
    <property type="component" value="Chromosome I"/>
</dbReference>
<reference evidence="2 3" key="1">
    <citation type="submission" date="2017-04" db="EMBL/GenBank/DDBJ databases">
        <authorList>
            <person name="Afonso C.L."/>
            <person name="Miller P.J."/>
            <person name="Scott M.A."/>
            <person name="Spackman E."/>
            <person name="Goraichik I."/>
            <person name="Dimitrov K.M."/>
            <person name="Suarez D.L."/>
            <person name="Swayne D.E."/>
        </authorList>
    </citation>
    <scope>NUCLEOTIDE SEQUENCE [LARGE SCALE GENOMIC DNA]</scope>
    <source>
        <strain evidence="2 3">N3/975</strain>
    </source>
</reference>